<organism evidence="6 7">
    <name type="scientific">Pseudomonas alkylphenolica</name>
    <dbReference type="NCBI Taxonomy" id="237609"/>
    <lineage>
        <taxon>Bacteria</taxon>
        <taxon>Pseudomonadati</taxon>
        <taxon>Pseudomonadota</taxon>
        <taxon>Gammaproteobacteria</taxon>
        <taxon>Pseudomonadales</taxon>
        <taxon>Pseudomonadaceae</taxon>
        <taxon>Pseudomonas</taxon>
    </lineage>
</organism>
<dbReference type="Gene3D" id="3.40.190.290">
    <property type="match status" value="1"/>
</dbReference>
<dbReference type="InterPro" id="IPR058163">
    <property type="entry name" value="LysR-type_TF_proteobact-type"/>
</dbReference>
<comment type="similarity">
    <text evidence="1">Belongs to the LysR transcriptional regulatory family.</text>
</comment>
<dbReference type="RefSeq" id="WP_128325013.1">
    <property type="nucleotide sequence ID" value="NZ_QJRG01000047.1"/>
</dbReference>
<evidence type="ECO:0000256" key="4">
    <source>
        <dbReference type="ARBA" id="ARBA00023163"/>
    </source>
</evidence>
<dbReference type="SUPFAM" id="SSF53850">
    <property type="entry name" value="Periplasmic binding protein-like II"/>
    <property type="match status" value="1"/>
</dbReference>
<protein>
    <submittedName>
        <fullName evidence="6">LysR family transcriptional regulator</fullName>
    </submittedName>
</protein>
<dbReference type="PANTHER" id="PTHR30537">
    <property type="entry name" value="HTH-TYPE TRANSCRIPTIONAL REGULATOR"/>
    <property type="match status" value="1"/>
</dbReference>
<accession>A0A443ZQP8</accession>
<keyword evidence="2" id="KW-0805">Transcription regulation</keyword>
<evidence type="ECO:0000256" key="1">
    <source>
        <dbReference type="ARBA" id="ARBA00009437"/>
    </source>
</evidence>
<evidence type="ECO:0000259" key="5">
    <source>
        <dbReference type="PROSITE" id="PS50931"/>
    </source>
</evidence>
<dbReference type="GO" id="GO:0003700">
    <property type="term" value="F:DNA-binding transcription factor activity"/>
    <property type="evidence" value="ECO:0007669"/>
    <property type="project" value="InterPro"/>
</dbReference>
<dbReference type="AlphaFoldDB" id="A0A443ZQP8"/>
<dbReference type="CDD" id="cd08422">
    <property type="entry name" value="PBP2_CrgA_like"/>
    <property type="match status" value="1"/>
</dbReference>
<dbReference type="PANTHER" id="PTHR30537:SF5">
    <property type="entry name" value="HTH-TYPE TRANSCRIPTIONAL ACTIVATOR TTDR-RELATED"/>
    <property type="match status" value="1"/>
</dbReference>
<reference evidence="6 7" key="1">
    <citation type="submission" date="2018-06" db="EMBL/GenBank/DDBJ databases">
        <title>Bacteria isolated from soil of Wuhan.</title>
        <authorList>
            <person name="Wei X."/>
            <person name="Chunhua H."/>
        </authorList>
    </citation>
    <scope>NUCLEOTIDE SEQUENCE [LARGE SCALE GENOMIC DNA]</scope>
    <source>
        <strain evidence="7">xwS2</strain>
    </source>
</reference>
<feature type="domain" description="HTH lysR-type" evidence="5">
    <location>
        <begin position="1"/>
        <end position="66"/>
    </location>
</feature>
<name>A0A443ZQP8_9PSED</name>
<dbReference type="GO" id="GO:0043565">
    <property type="term" value="F:sequence-specific DNA binding"/>
    <property type="evidence" value="ECO:0007669"/>
    <property type="project" value="TreeGrafter"/>
</dbReference>
<dbReference type="OrthoDB" id="9815676at2"/>
<gene>
    <name evidence="6" type="ORF">DM813_19745</name>
</gene>
<evidence type="ECO:0000256" key="2">
    <source>
        <dbReference type="ARBA" id="ARBA00023015"/>
    </source>
</evidence>
<dbReference type="Pfam" id="PF00126">
    <property type="entry name" value="HTH_1"/>
    <property type="match status" value="1"/>
</dbReference>
<evidence type="ECO:0000256" key="3">
    <source>
        <dbReference type="ARBA" id="ARBA00023125"/>
    </source>
</evidence>
<comment type="caution">
    <text evidence="6">The sequence shown here is derived from an EMBL/GenBank/DDBJ whole genome shotgun (WGS) entry which is preliminary data.</text>
</comment>
<keyword evidence="3" id="KW-0238">DNA-binding</keyword>
<proteinExistence type="inferred from homology"/>
<dbReference type="Pfam" id="PF03466">
    <property type="entry name" value="LysR_substrate"/>
    <property type="match status" value="1"/>
</dbReference>
<dbReference type="InterPro" id="IPR036390">
    <property type="entry name" value="WH_DNA-bd_sf"/>
</dbReference>
<dbReference type="FunFam" id="3.40.190.290:FF:000001">
    <property type="entry name" value="Transcriptional regulator, LysR family"/>
    <property type="match status" value="1"/>
</dbReference>
<dbReference type="InterPro" id="IPR005119">
    <property type="entry name" value="LysR_subst-bd"/>
</dbReference>
<dbReference type="Gene3D" id="1.10.10.10">
    <property type="entry name" value="Winged helix-like DNA-binding domain superfamily/Winged helix DNA-binding domain"/>
    <property type="match status" value="1"/>
</dbReference>
<evidence type="ECO:0000313" key="6">
    <source>
        <dbReference type="EMBL" id="RWU21412.1"/>
    </source>
</evidence>
<dbReference type="EMBL" id="QJRG01000047">
    <property type="protein sequence ID" value="RWU21412.1"/>
    <property type="molecule type" value="Genomic_DNA"/>
</dbReference>
<evidence type="ECO:0000313" key="7">
    <source>
        <dbReference type="Proteomes" id="UP000288983"/>
    </source>
</evidence>
<dbReference type="InterPro" id="IPR036388">
    <property type="entry name" value="WH-like_DNA-bd_sf"/>
</dbReference>
<dbReference type="GO" id="GO:0006351">
    <property type="term" value="P:DNA-templated transcription"/>
    <property type="evidence" value="ECO:0007669"/>
    <property type="project" value="TreeGrafter"/>
</dbReference>
<dbReference type="Proteomes" id="UP000288983">
    <property type="component" value="Unassembled WGS sequence"/>
</dbReference>
<dbReference type="SUPFAM" id="SSF46785">
    <property type="entry name" value="Winged helix' DNA-binding domain"/>
    <property type="match status" value="1"/>
</dbReference>
<dbReference type="InterPro" id="IPR000847">
    <property type="entry name" value="LysR_HTH_N"/>
</dbReference>
<keyword evidence="4" id="KW-0804">Transcription</keyword>
<sequence length="311" mass="33904">MNLDVLDNQQSDEVAAFLAVVSQGSFVAAGRLLQRHPTVISKRLAAMEKRLGVRLIERSTRQLRITDVGAQLEQRLRAAVELINEAQQQAARGASDVRGTLRLALPAAMGRRWLGPLLPEFLAACPQVSIVADYSERLVDIIEEGFDLAIRIGDLQDSRLVARKLADHRRILCASPAYIATYGMPQTPQDLVGHNCLRFSGLASFPQWRLHRGAELQTITPKGNLTANDSESLLAAVRAGAGILGAGDWLMSRDIAAGRLVQVLPDWQLDSAGGVYLVRPSAKFPSAVVVAFKQWIESKFEPVAPWGVATD</sequence>
<dbReference type="PROSITE" id="PS50931">
    <property type="entry name" value="HTH_LYSR"/>
    <property type="match status" value="1"/>
</dbReference>